<dbReference type="Gene3D" id="3.40.50.2000">
    <property type="entry name" value="Glycogen Phosphorylase B"/>
    <property type="match status" value="2"/>
</dbReference>
<sequence>MAVFLLVAHGTAGDVLPFARIGAELAGRGHDVTLISHAPFARHAPYGFAPIDTEERYRETQAHTPELLAVRRSEDLRRYYDERGLFTEMAREVALLSALHRPGETVLVGRHTSALSVPVAADLLGAPAVWVAVAPVQVMVAPIAAMHARRGLASGIDAVRAGVGLPPVADWPGFLRMPVLGLWPGWFDAAGVRSKAALAGFVCGDEDGGTVALPGRPILVTGGTGQMLHPRYYEVALAAATLVDHPVVVVSPSSVPAAAAGFEWYPRLPFPSALPQCGAILHHGGIGTAARALLSGTPQVLLAHGADRPDIAARLARHDLARWLPADAWTPESVADRLWAALTDTGYRTRTAAFTEPSTAAAPARAADFLENQLSQGVDTRN</sequence>
<evidence type="ECO:0000259" key="1">
    <source>
        <dbReference type="Pfam" id="PF06722"/>
    </source>
</evidence>
<accession>A0ABV5MT00</accession>
<evidence type="ECO:0000313" key="3">
    <source>
        <dbReference type="Proteomes" id="UP001589608"/>
    </source>
</evidence>
<proteinExistence type="predicted"/>
<dbReference type="InterPro" id="IPR010610">
    <property type="entry name" value="EryCIII-like_C"/>
</dbReference>
<dbReference type="Proteomes" id="UP001589608">
    <property type="component" value="Unassembled WGS sequence"/>
</dbReference>
<reference evidence="2 3" key="1">
    <citation type="submission" date="2024-09" db="EMBL/GenBank/DDBJ databases">
        <authorList>
            <person name="Sun Q."/>
            <person name="Mori K."/>
        </authorList>
    </citation>
    <scope>NUCLEOTIDE SEQUENCE [LARGE SCALE GENOMIC DNA]</scope>
    <source>
        <strain evidence="2 3">JCM 3307</strain>
    </source>
</reference>
<dbReference type="SUPFAM" id="SSF53756">
    <property type="entry name" value="UDP-Glycosyltransferase/glycogen phosphorylase"/>
    <property type="match status" value="1"/>
</dbReference>
<dbReference type="Pfam" id="PF06722">
    <property type="entry name" value="EryCIII-like_C"/>
    <property type="match status" value="1"/>
</dbReference>
<evidence type="ECO:0000313" key="2">
    <source>
        <dbReference type="EMBL" id="MFB9451946.1"/>
    </source>
</evidence>
<keyword evidence="3" id="KW-1185">Reference proteome</keyword>
<organism evidence="2 3">
    <name type="scientific">Dactylosporangium vinaceum</name>
    <dbReference type="NCBI Taxonomy" id="53362"/>
    <lineage>
        <taxon>Bacteria</taxon>
        <taxon>Bacillati</taxon>
        <taxon>Actinomycetota</taxon>
        <taxon>Actinomycetes</taxon>
        <taxon>Micromonosporales</taxon>
        <taxon>Micromonosporaceae</taxon>
        <taxon>Dactylosporangium</taxon>
    </lineage>
</organism>
<dbReference type="EMBL" id="JBHMCA010000096">
    <property type="protein sequence ID" value="MFB9451946.1"/>
    <property type="molecule type" value="Genomic_DNA"/>
</dbReference>
<dbReference type="PANTHER" id="PTHR48050:SF13">
    <property type="entry name" value="STEROL 3-BETA-GLUCOSYLTRANSFERASE UGT80A2"/>
    <property type="match status" value="1"/>
</dbReference>
<feature type="domain" description="Erythromycin biosynthesis protein CIII-like C-terminal" evidence="1">
    <location>
        <begin position="238"/>
        <end position="358"/>
    </location>
</feature>
<comment type="caution">
    <text evidence="2">The sequence shown here is derived from an EMBL/GenBank/DDBJ whole genome shotgun (WGS) entry which is preliminary data.</text>
</comment>
<dbReference type="PANTHER" id="PTHR48050">
    <property type="entry name" value="STEROL 3-BETA-GLUCOSYLTRANSFERASE"/>
    <property type="match status" value="1"/>
</dbReference>
<dbReference type="RefSeq" id="WP_223101340.1">
    <property type="nucleotide sequence ID" value="NZ_CP061913.1"/>
</dbReference>
<dbReference type="InterPro" id="IPR050426">
    <property type="entry name" value="Glycosyltransferase_28"/>
</dbReference>
<protein>
    <submittedName>
        <fullName evidence="2">Glycosyltransferase</fullName>
    </submittedName>
</protein>
<gene>
    <name evidence="2" type="ORF">ACFFTR_53555</name>
</gene>
<name>A0ABV5MT00_9ACTN</name>